<reference evidence="14" key="3">
    <citation type="submission" date="2018-08" db="EMBL/GenBank/DDBJ databases">
        <authorList>
            <person name="Guldener U."/>
        </authorList>
    </citation>
    <scope>NUCLEOTIDE SEQUENCE</scope>
    <source>
        <strain evidence="14">UB2</strain>
    </source>
</reference>
<dbReference type="InterPro" id="IPR045087">
    <property type="entry name" value="Cu-oxidase_fam"/>
</dbReference>
<evidence type="ECO:0000256" key="2">
    <source>
        <dbReference type="ARBA" id="ARBA00001935"/>
    </source>
</evidence>
<evidence type="ECO:0000313" key="16">
    <source>
        <dbReference type="Proteomes" id="UP000658997"/>
    </source>
</evidence>
<dbReference type="InterPro" id="IPR001117">
    <property type="entry name" value="Cu-oxidase_2nd"/>
</dbReference>
<dbReference type="GO" id="GO:0052716">
    <property type="term" value="F:hydroquinone:oxygen oxidoreductase activity"/>
    <property type="evidence" value="ECO:0007669"/>
    <property type="project" value="UniProtKB-EC"/>
</dbReference>
<dbReference type="InterPro" id="IPR008972">
    <property type="entry name" value="Cupredoxin"/>
</dbReference>
<evidence type="ECO:0000313" key="15">
    <source>
        <dbReference type="Proteomes" id="UP000179920"/>
    </source>
</evidence>
<dbReference type="Proteomes" id="UP000658997">
    <property type="component" value="Unassembled WGS sequence"/>
</dbReference>
<dbReference type="EMBL" id="LT558136">
    <property type="protein sequence ID" value="SAM86019.1"/>
    <property type="molecule type" value="Genomic_DNA"/>
</dbReference>
<protein>
    <recommendedName>
        <fullName evidence="4">laccase</fullName>
        <ecNumber evidence="4">1.10.3.2</ecNumber>
    </recommendedName>
</protein>
<dbReference type="InterPro" id="IPR011706">
    <property type="entry name" value="Cu-oxidase_C"/>
</dbReference>
<evidence type="ECO:0000313" key="13">
    <source>
        <dbReference type="EMBL" id="SAM86019.1"/>
    </source>
</evidence>
<organism evidence="13 15">
    <name type="scientific">Ustilago bromivora</name>
    <dbReference type="NCBI Taxonomy" id="307758"/>
    <lineage>
        <taxon>Eukaryota</taxon>
        <taxon>Fungi</taxon>
        <taxon>Dikarya</taxon>
        <taxon>Basidiomycota</taxon>
        <taxon>Ustilaginomycotina</taxon>
        <taxon>Ustilaginomycetes</taxon>
        <taxon>Ustilaginales</taxon>
        <taxon>Ustilaginaceae</taxon>
        <taxon>Ustilago</taxon>
    </lineage>
</organism>
<dbReference type="Pfam" id="PF00394">
    <property type="entry name" value="Cu-oxidase"/>
    <property type="match status" value="1"/>
</dbReference>
<feature type="chain" id="PRO_5038218860" description="laccase" evidence="9">
    <location>
        <begin position="27"/>
        <end position="762"/>
    </location>
</feature>
<accession>A0A1K0HCA5</accession>
<dbReference type="InterPro" id="IPR011707">
    <property type="entry name" value="Cu-oxidase-like_N"/>
</dbReference>
<comment type="cofactor">
    <cofactor evidence="2">
        <name>Cu cation</name>
        <dbReference type="ChEBI" id="CHEBI:23378"/>
    </cofactor>
</comment>
<keyword evidence="5" id="KW-0479">Metal-binding</keyword>
<evidence type="ECO:0000256" key="5">
    <source>
        <dbReference type="ARBA" id="ARBA00022723"/>
    </source>
</evidence>
<name>A0A1K0HCA5_9BASI</name>
<reference evidence="15" key="1">
    <citation type="submission" date="2016-04" db="EMBL/GenBank/DDBJ databases">
        <authorList>
            <person name="Guldener U."/>
            <person name="Guldener U."/>
        </authorList>
    </citation>
    <scope>NUCLEOTIDE SEQUENCE [LARGE SCALE GENOMIC DNA]</scope>
    <source>
        <strain evidence="15">UB2112</strain>
    </source>
</reference>
<feature type="domain" description="Plastocyanin-like" evidence="10">
    <location>
        <begin position="227"/>
        <end position="401"/>
    </location>
</feature>
<evidence type="ECO:0000256" key="6">
    <source>
        <dbReference type="ARBA" id="ARBA00023002"/>
    </source>
</evidence>
<dbReference type="EMBL" id="ULHB01000134">
    <property type="protein sequence ID" value="SYW82861.1"/>
    <property type="molecule type" value="Genomic_DNA"/>
</dbReference>
<gene>
    <name evidence="14" type="ORF">UBRO2_04983</name>
    <name evidence="13" type="ORF">UBRO_07954</name>
</gene>
<evidence type="ECO:0000259" key="12">
    <source>
        <dbReference type="Pfam" id="PF07732"/>
    </source>
</evidence>
<evidence type="ECO:0000256" key="1">
    <source>
        <dbReference type="ARBA" id="ARBA00000349"/>
    </source>
</evidence>
<dbReference type="PANTHER" id="PTHR11709">
    <property type="entry name" value="MULTI-COPPER OXIDASE"/>
    <property type="match status" value="1"/>
</dbReference>
<feature type="signal peptide" evidence="9">
    <location>
        <begin position="1"/>
        <end position="26"/>
    </location>
</feature>
<keyword evidence="6" id="KW-0560">Oxidoreductase</keyword>
<keyword evidence="16" id="KW-1185">Reference proteome</keyword>
<dbReference type="InterPro" id="IPR002355">
    <property type="entry name" value="Cu_oxidase_Cu_BS"/>
</dbReference>
<evidence type="ECO:0000259" key="11">
    <source>
        <dbReference type="Pfam" id="PF07731"/>
    </source>
</evidence>
<evidence type="ECO:0000259" key="10">
    <source>
        <dbReference type="Pfam" id="PF00394"/>
    </source>
</evidence>
<comment type="catalytic activity">
    <reaction evidence="1">
        <text>4 hydroquinone + O2 = 4 benzosemiquinone + 2 H2O</text>
        <dbReference type="Rhea" id="RHEA:11276"/>
        <dbReference type="ChEBI" id="CHEBI:15377"/>
        <dbReference type="ChEBI" id="CHEBI:15379"/>
        <dbReference type="ChEBI" id="CHEBI:17594"/>
        <dbReference type="ChEBI" id="CHEBI:17977"/>
        <dbReference type="EC" id="1.10.3.2"/>
    </reaction>
</comment>
<feature type="domain" description="Plastocyanin-like" evidence="12">
    <location>
        <begin position="63"/>
        <end position="185"/>
    </location>
</feature>
<evidence type="ECO:0000256" key="7">
    <source>
        <dbReference type="ARBA" id="ARBA00023008"/>
    </source>
</evidence>
<dbReference type="PROSITE" id="PS00079">
    <property type="entry name" value="MULTICOPPER_OXIDASE1"/>
    <property type="match status" value="1"/>
</dbReference>
<dbReference type="OrthoDB" id="2121828at2759"/>
<keyword evidence="8" id="KW-0325">Glycoprotein</keyword>
<comment type="similarity">
    <text evidence="3">Belongs to the multicopper oxidase family.</text>
</comment>
<evidence type="ECO:0000313" key="14">
    <source>
        <dbReference type="EMBL" id="SYW82861.1"/>
    </source>
</evidence>
<feature type="domain" description="Plastocyanin-like" evidence="11">
    <location>
        <begin position="567"/>
        <end position="718"/>
    </location>
</feature>
<dbReference type="PROSITE" id="PS00080">
    <property type="entry name" value="MULTICOPPER_OXIDASE2"/>
    <property type="match status" value="1"/>
</dbReference>
<sequence length="762" mass="84340">MRRTPLSSTLLLPLLLLTIFTSLISARPSDIIFTPSKTSPLIPQAPTPNKPRRITVRHYILNVTSSDIWQACESFSSTPLINSTFPGPPLRARSGEILSVRVYNSLPDTSSMQHNLTVHFHGLSMKMHPVMDGTTMVSQWPIQPGQFFDYKIPLTAEDLGTYFYHSHVGVQAMTAYGAVIVEDPDEEKFFDPNDIKMGDKVEFVDVWGDEGLPGGSGKKSPYTWDEDRVLAVSDWWSYSSPERVAGQLKGDPFVWPGSANRLLLNGKSSPTDIKSMVEPSCNATKASLVGVSCDAAPKSCITAKDYPKIQVDYGKRYRFRFIGATSLMYVSLGIAKPGRGGKKVEWEKMELIEADGSYLHPLKVDRVEITSGQRYSTLFRSKSAAEVARDNTGGVYWMRAESRWRAGPSMWVKLVYPSAKGGASPPARFDSAGKELQLLPKETFGWVASQLSPLSKPGGPQWWYPNPMPKDDEVTRTVIIDTQQVKFYPSNKGVKWAENGELFNETNPDPTDPSPFLVRTFLGDIDFPTPEQLDSPSFNPTSYASSPENATVQGLIADSQAERDAAKARHWGQGYDKNLNLYFAESNEVIDIVIVNKPSQLSSSVEIHPWHMHSHKHWSRTIQPGTFSFSRLESLYNPFSSPSPGFGFQQPIKRDTTIVYASPGAAYLNQTIPNPNENDGGFAVLRYKVDGRNAGVFLLHCHLTFHLEMGMGTVWTMAPRELADKMSGYAPKQVGVASGGKKESVQGLDSSYFGFGKSVSAV</sequence>
<proteinExistence type="inferred from homology"/>
<dbReference type="PANTHER" id="PTHR11709:SF394">
    <property type="entry name" value="FI03373P-RELATED"/>
    <property type="match status" value="1"/>
</dbReference>
<dbReference type="Gene3D" id="2.60.40.420">
    <property type="entry name" value="Cupredoxins - blue copper proteins"/>
    <property type="match status" value="3"/>
</dbReference>
<dbReference type="InterPro" id="IPR033138">
    <property type="entry name" value="Cu_oxidase_CS"/>
</dbReference>
<keyword evidence="7" id="KW-0186">Copper</keyword>
<evidence type="ECO:0000256" key="4">
    <source>
        <dbReference type="ARBA" id="ARBA00012297"/>
    </source>
</evidence>
<dbReference type="Pfam" id="PF07732">
    <property type="entry name" value="Cu-oxidase_3"/>
    <property type="match status" value="1"/>
</dbReference>
<dbReference type="Proteomes" id="UP000179920">
    <property type="component" value="Chromosome XX"/>
</dbReference>
<dbReference type="AlphaFoldDB" id="A0A1K0HCA5"/>
<dbReference type="EC" id="1.10.3.2" evidence="4"/>
<evidence type="ECO:0000256" key="3">
    <source>
        <dbReference type="ARBA" id="ARBA00010609"/>
    </source>
</evidence>
<evidence type="ECO:0000256" key="8">
    <source>
        <dbReference type="ARBA" id="ARBA00023180"/>
    </source>
</evidence>
<dbReference type="GO" id="GO:0005507">
    <property type="term" value="F:copper ion binding"/>
    <property type="evidence" value="ECO:0007669"/>
    <property type="project" value="InterPro"/>
</dbReference>
<dbReference type="Pfam" id="PF07731">
    <property type="entry name" value="Cu-oxidase_2"/>
    <property type="match status" value="1"/>
</dbReference>
<keyword evidence="9" id="KW-0732">Signal</keyword>
<reference evidence="13" key="2">
    <citation type="submission" date="2016-04" db="EMBL/GenBank/DDBJ databases">
        <authorList>
            <person name="Evans L.H."/>
            <person name="Alamgir A."/>
            <person name="Owens N."/>
            <person name="Weber N.D."/>
            <person name="Virtaneva K."/>
            <person name="Barbian K."/>
            <person name="Babar A."/>
            <person name="Rosenke K."/>
        </authorList>
    </citation>
    <scope>NUCLEOTIDE SEQUENCE</scope>
    <source>
        <strain evidence="13">UB2112</strain>
    </source>
</reference>
<evidence type="ECO:0000256" key="9">
    <source>
        <dbReference type="SAM" id="SignalP"/>
    </source>
</evidence>
<dbReference type="SUPFAM" id="SSF49503">
    <property type="entry name" value="Cupredoxins"/>
    <property type="match status" value="3"/>
</dbReference>